<evidence type="ECO:0000313" key="2">
    <source>
        <dbReference type="Proteomes" id="UP000198281"/>
    </source>
</evidence>
<dbReference type="Pfam" id="PF04237">
    <property type="entry name" value="YjbR"/>
    <property type="match status" value="1"/>
</dbReference>
<accession>A0A239E8X2</accession>
<dbReference type="EMBL" id="FZOS01000006">
    <property type="protein sequence ID" value="SNS40939.1"/>
    <property type="molecule type" value="Genomic_DNA"/>
</dbReference>
<keyword evidence="2" id="KW-1185">Reference proteome</keyword>
<dbReference type="SUPFAM" id="SSF142906">
    <property type="entry name" value="YjbR-like"/>
    <property type="match status" value="1"/>
</dbReference>
<dbReference type="RefSeq" id="WP_089218964.1">
    <property type="nucleotide sequence ID" value="NZ_FZOS01000006.1"/>
</dbReference>
<reference evidence="2" key="1">
    <citation type="submission" date="2017-06" db="EMBL/GenBank/DDBJ databases">
        <authorList>
            <person name="Varghese N."/>
            <person name="Submissions S."/>
        </authorList>
    </citation>
    <scope>NUCLEOTIDE SEQUENCE [LARGE SCALE GENOMIC DNA]</scope>
    <source>
        <strain evidence="2">LNB2</strain>
    </source>
</reference>
<sequence length="112" mass="12341">MIWEDAVAFALGLPGAELSTYYGAPAVKAANGRAFLTPGHEAGSFCIQLDLDTVAMLIETDPGTYWQSPHYQGWPAVLVRHDSADPERVRAMIGRAHDWALSRPRPRPRKTP</sequence>
<dbReference type="InterPro" id="IPR058532">
    <property type="entry name" value="YjbR/MT2646/Rv2570-like"/>
</dbReference>
<evidence type="ECO:0008006" key="3">
    <source>
        <dbReference type="Google" id="ProtNLM"/>
    </source>
</evidence>
<dbReference type="Proteomes" id="UP000198281">
    <property type="component" value="Unassembled WGS sequence"/>
</dbReference>
<organism evidence="1 2">
    <name type="scientific">Edaphosphingomonas laterariae</name>
    <dbReference type="NCBI Taxonomy" id="861865"/>
    <lineage>
        <taxon>Bacteria</taxon>
        <taxon>Pseudomonadati</taxon>
        <taxon>Pseudomonadota</taxon>
        <taxon>Alphaproteobacteria</taxon>
        <taxon>Sphingomonadales</taxon>
        <taxon>Rhizorhabdaceae</taxon>
        <taxon>Edaphosphingomonas</taxon>
    </lineage>
</organism>
<dbReference type="InterPro" id="IPR038056">
    <property type="entry name" value="YjbR-like_sf"/>
</dbReference>
<name>A0A239E8X2_9SPHN</name>
<gene>
    <name evidence="1" type="ORF">SAMN06295912_10614</name>
</gene>
<dbReference type="OrthoDB" id="954305at2"/>
<protein>
    <recommendedName>
        <fullName evidence="3">YjbR protein</fullName>
    </recommendedName>
</protein>
<proteinExistence type="predicted"/>
<evidence type="ECO:0000313" key="1">
    <source>
        <dbReference type="EMBL" id="SNS40939.1"/>
    </source>
</evidence>
<dbReference type="AlphaFoldDB" id="A0A239E8X2"/>